<dbReference type="InterPro" id="IPR002220">
    <property type="entry name" value="DapA-like"/>
</dbReference>
<protein>
    <submittedName>
        <fullName evidence="3 5">Dihydrodipicolinate synthase</fullName>
    </submittedName>
</protein>
<sequence length="328" mass="35186">MVASPPPGIFVPVPTFFVSRSHLSYNSANPPIDLAAQCAHALHLASNGIRGLVLLGSTGEAVHLTMMERDHVLKGVRKALEGGGFKGYPLIAGTASQSIEEVLLQLRQAADAGVQWGLCLAPGYFASNVSQEGIKQWFREIANKSPIPIMVYHYPGVSNNITVSPATMAELSQHPNIVGCKLSHGAVDDHALVSLNPKINHEQFRLFTGFGQHLLPVLSVGGAGAIDGLAGIFPKCVVRLYNLFEQGRNGDERVWNEMRALQFAICGGEKLIAKWGTIGIKEATSRIVGIGDRDGGRLPLQGGIPGGDAEWEQWKTVMDDLVAIEKSL</sequence>
<dbReference type="CDD" id="cd00408">
    <property type="entry name" value="DHDPS-like"/>
    <property type="match status" value="1"/>
</dbReference>
<dbReference type="Gene3D" id="3.20.20.70">
    <property type="entry name" value="Aldolase class I"/>
    <property type="match status" value="1"/>
</dbReference>
<keyword evidence="4" id="KW-1185">Reference proteome</keyword>
<dbReference type="AlphaFoldDB" id="A0A6G1FRJ5"/>
<accession>A0A6G1FRJ5</accession>
<dbReference type="EMBL" id="ML975185">
    <property type="protein sequence ID" value="KAF1808346.1"/>
    <property type="molecule type" value="Genomic_DNA"/>
</dbReference>
<organism evidence="3">
    <name type="scientific">Eremomyces bilateralis CBS 781.70</name>
    <dbReference type="NCBI Taxonomy" id="1392243"/>
    <lineage>
        <taxon>Eukaryota</taxon>
        <taxon>Fungi</taxon>
        <taxon>Dikarya</taxon>
        <taxon>Ascomycota</taxon>
        <taxon>Pezizomycotina</taxon>
        <taxon>Dothideomycetes</taxon>
        <taxon>Dothideomycetes incertae sedis</taxon>
        <taxon>Eremomycetales</taxon>
        <taxon>Eremomycetaceae</taxon>
        <taxon>Eremomyces</taxon>
    </lineage>
</organism>
<evidence type="ECO:0000313" key="5">
    <source>
        <dbReference type="RefSeq" id="XP_033529977.1"/>
    </source>
</evidence>
<reference evidence="5" key="3">
    <citation type="submission" date="2025-04" db="UniProtKB">
        <authorList>
            <consortium name="RefSeq"/>
        </authorList>
    </citation>
    <scope>IDENTIFICATION</scope>
    <source>
        <strain evidence="5">CBS 781.70</strain>
    </source>
</reference>
<keyword evidence="1" id="KW-0456">Lyase</keyword>
<dbReference type="Pfam" id="PF00701">
    <property type="entry name" value="DHDPS"/>
    <property type="match status" value="1"/>
</dbReference>
<dbReference type="PANTHER" id="PTHR12128:SF68">
    <property type="entry name" value="DIHYDRODIPICOLINATE SYNTHETASE"/>
    <property type="match status" value="1"/>
</dbReference>
<dbReference type="PRINTS" id="PR00146">
    <property type="entry name" value="DHPICSNTHASE"/>
</dbReference>
<keyword evidence="2" id="KW-0704">Schiff base</keyword>
<dbReference type="InterPro" id="IPR020624">
    <property type="entry name" value="Schiff_base-form_aldolases_CS"/>
</dbReference>
<evidence type="ECO:0000313" key="3">
    <source>
        <dbReference type="EMBL" id="KAF1808346.1"/>
    </source>
</evidence>
<gene>
    <name evidence="3 5" type="ORF">P152DRAFT_443980</name>
</gene>
<dbReference type="GO" id="GO:0008840">
    <property type="term" value="F:4-hydroxy-tetrahydrodipicolinate synthase activity"/>
    <property type="evidence" value="ECO:0007669"/>
    <property type="project" value="TreeGrafter"/>
</dbReference>
<dbReference type="Proteomes" id="UP000504638">
    <property type="component" value="Unplaced"/>
</dbReference>
<reference evidence="3 5" key="1">
    <citation type="submission" date="2020-01" db="EMBL/GenBank/DDBJ databases">
        <authorList>
            <consortium name="DOE Joint Genome Institute"/>
            <person name="Haridas S."/>
            <person name="Albert R."/>
            <person name="Binder M."/>
            <person name="Bloem J."/>
            <person name="Labutti K."/>
            <person name="Salamov A."/>
            <person name="Andreopoulos B."/>
            <person name="Baker S.E."/>
            <person name="Barry K."/>
            <person name="Bills G."/>
            <person name="Bluhm B.H."/>
            <person name="Cannon C."/>
            <person name="Castanera R."/>
            <person name="Culley D.E."/>
            <person name="Daum C."/>
            <person name="Ezra D."/>
            <person name="Gonzalez J.B."/>
            <person name="Henrissat B."/>
            <person name="Kuo A."/>
            <person name="Liang C."/>
            <person name="Lipzen A."/>
            <person name="Lutzoni F."/>
            <person name="Magnuson J."/>
            <person name="Mondo S."/>
            <person name="Nolan M."/>
            <person name="Ohm R."/>
            <person name="Pangilinan J."/>
            <person name="Park H.-J."/>
            <person name="Ramirez L."/>
            <person name="Alfaro M."/>
            <person name="Sun H."/>
            <person name="Tritt A."/>
            <person name="Yoshinaga Y."/>
            <person name="Zwiers L.-H."/>
            <person name="Turgeon B.G."/>
            <person name="Goodwin S.B."/>
            <person name="Spatafora J.W."/>
            <person name="Crous P.W."/>
            <person name="Grigoriev I.V."/>
        </authorList>
    </citation>
    <scope>NUCLEOTIDE SEQUENCE</scope>
    <source>
        <strain evidence="3 5">CBS 781.70</strain>
    </source>
</reference>
<dbReference type="SUPFAM" id="SSF51569">
    <property type="entry name" value="Aldolase"/>
    <property type="match status" value="1"/>
</dbReference>
<dbReference type="OrthoDB" id="191315at2759"/>
<evidence type="ECO:0000256" key="1">
    <source>
        <dbReference type="ARBA" id="ARBA00023239"/>
    </source>
</evidence>
<proteinExistence type="predicted"/>
<dbReference type="PROSITE" id="PS00665">
    <property type="entry name" value="DHDPS_1"/>
    <property type="match status" value="1"/>
</dbReference>
<dbReference type="InterPro" id="IPR013785">
    <property type="entry name" value="Aldolase_TIM"/>
</dbReference>
<evidence type="ECO:0000256" key="2">
    <source>
        <dbReference type="ARBA" id="ARBA00023270"/>
    </source>
</evidence>
<dbReference type="RefSeq" id="XP_033529977.1">
    <property type="nucleotide sequence ID" value="XM_033677793.1"/>
</dbReference>
<reference evidence="5" key="2">
    <citation type="submission" date="2020-04" db="EMBL/GenBank/DDBJ databases">
        <authorList>
            <consortium name="NCBI Genome Project"/>
        </authorList>
    </citation>
    <scope>NUCLEOTIDE SEQUENCE</scope>
    <source>
        <strain evidence="5">CBS 781.70</strain>
    </source>
</reference>
<dbReference type="GeneID" id="54418363"/>
<dbReference type="PANTHER" id="PTHR12128">
    <property type="entry name" value="DIHYDRODIPICOLINATE SYNTHASE"/>
    <property type="match status" value="1"/>
</dbReference>
<name>A0A6G1FRJ5_9PEZI</name>
<evidence type="ECO:0000313" key="4">
    <source>
        <dbReference type="Proteomes" id="UP000504638"/>
    </source>
</evidence>
<dbReference type="SMART" id="SM01130">
    <property type="entry name" value="DHDPS"/>
    <property type="match status" value="1"/>
</dbReference>